<protein>
    <submittedName>
        <fullName evidence="7">LysE family translocator</fullName>
    </submittedName>
</protein>
<feature type="transmembrane region" description="Helical" evidence="6">
    <location>
        <begin position="117"/>
        <end position="139"/>
    </location>
</feature>
<dbReference type="PANTHER" id="PTHR30086">
    <property type="entry name" value="ARGININE EXPORTER PROTEIN ARGO"/>
    <property type="match status" value="1"/>
</dbReference>
<comment type="caution">
    <text evidence="7">The sequence shown here is derived from an EMBL/GenBank/DDBJ whole genome shotgun (WGS) entry which is preliminary data.</text>
</comment>
<evidence type="ECO:0000256" key="4">
    <source>
        <dbReference type="ARBA" id="ARBA00022989"/>
    </source>
</evidence>
<comment type="subcellular location">
    <subcellularLocation>
        <location evidence="1">Cell membrane</location>
        <topology evidence="1">Multi-pass membrane protein</topology>
    </subcellularLocation>
</comment>
<keyword evidence="3 6" id="KW-0812">Transmembrane</keyword>
<keyword evidence="2" id="KW-1003">Cell membrane</keyword>
<keyword evidence="5 6" id="KW-0472">Membrane</keyword>
<dbReference type="EMBL" id="JBHSGB010000006">
    <property type="protein sequence ID" value="MFC4654845.1"/>
    <property type="molecule type" value="Genomic_DNA"/>
</dbReference>
<name>A0ABV9JKV0_9GAMM</name>
<dbReference type="InterPro" id="IPR001123">
    <property type="entry name" value="LeuE-type"/>
</dbReference>
<dbReference type="Proteomes" id="UP001595962">
    <property type="component" value="Unassembled WGS sequence"/>
</dbReference>
<dbReference type="Pfam" id="PF01810">
    <property type="entry name" value="LysE"/>
    <property type="match status" value="1"/>
</dbReference>
<gene>
    <name evidence="7" type="ORF">ACFO3I_07455</name>
</gene>
<evidence type="ECO:0000256" key="5">
    <source>
        <dbReference type="ARBA" id="ARBA00023136"/>
    </source>
</evidence>
<dbReference type="PANTHER" id="PTHR30086:SF16">
    <property type="entry name" value="AMINO ACID EFFLUX PERMEASE RHTB FAMILY"/>
    <property type="match status" value="1"/>
</dbReference>
<evidence type="ECO:0000256" key="6">
    <source>
        <dbReference type="SAM" id="Phobius"/>
    </source>
</evidence>
<evidence type="ECO:0000313" key="7">
    <source>
        <dbReference type="EMBL" id="MFC4654845.1"/>
    </source>
</evidence>
<feature type="transmembrane region" description="Helical" evidence="6">
    <location>
        <begin position="70"/>
        <end position="88"/>
    </location>
</feature>
<evidence type="ECO:0000256" key="2">
    <source>
        <dbReference type="ARBA" id="ARBA00022475"/>
    </source>
</evidence>
<feature type="transmembrane region" description="Helical" evidence="6">
    <location>
        <begin position="159"/>
        <end position="178"/>
    </location>
</feature>
<accession>A0ABV9JKV0</accession>
<reference evidence="8" key="1">
    <citation type="journal article" date="2019" name="Int. J. Syst. Evol. Microbiol.">
        <title>The Global Catalogue of Microorganisms (GCM) 10K type strain sequencing project: providing services to taxonomists for standard genome sequencing and annotation.</title>
        <authorList>
            <consortium name="The Broad Institute Genomics Platform"/>
            <consortium name="The Broad Institute Genome Sequencing Center for Infectious Disease"/>
            <person name="Wu L."/>
            <person name="Ma J."/>
        </authorList>
    </citation>
    <scope>NUCLEOTIDE SEQUENCE [LARGE SCALE GENOMIC DNA]</scope>
    <source>
        <strain evidence="8">DT28</strain>
    </source>
</reference>
<feature type="transmembrane region" description="Helical" evidence="6">
    <location>
        <begin position="6"/>
        <end position="28"/>
    </location>
</feature>
<evidence type="ECO:0000313" key="8">
    <source>
        <dbReference type="Proteomes" id="UP001595962"/>
    </source>
</evidence>
<feature type="transmembrane region" description="Helical" evidence="6">
    <location>
        <begin position="40"/>
        <end position="64"/>
    </location>
</feature>
<evidence type="ECO:0000256" key="1">
    <source>
        <dbReference type="ARBA" id="ARBA00004651"/>
    </source>
</evidence>
<dbReference type="RefSeq" id="WP_377332981.1">
    <property type="nucleotide sequence ID" value="NZ_JBHSGB010000006.1"/>
</dbReference>
<sequence length="202" mass="21098">MDLSSYLALVTIAFMGAVSPGPSLALVIRNTVQGGKGYGVATALGHGVGVGIYALLTALGLSLLLSTSPLLFDLIRYTGAAFLAYLGVKSLLAKPADPNAPVVVHQSKGHQGAAEGFLIAFLNPHLALFFIALFSQFVHTDTGLNQALLMMFTVGTIDAAWYCLVAVVLSAGPVLAWLRQKGHWIDRVSGVVLLALAVKAVL</sequence>
<dbReference type="PIRSF" id="PIRSF006324">
    <property type="entry name" value="LeuE"/>
    <property type="match status" value="1"/>
</dbReference>
<keyword evidence="4 6" id="KW-1133">Transmembrane helix</keyword>
<evidence type="ECO:0000256" key="3">
    <source>
        <dbReference type="ARBA" id="ARBA00022692"/>
    </source>
</evidence>
<keyword evidence="8" id="KW-1185">Reference proteome</keyword>
<organism evidence="7 8">
    <name type="scientific">Rheinheimera marina</name>
    <dbReference type="NCBI Taxonomy" id="1774958"/>
    <lineage>
        <taxon>Bacteria</taxon>
        <taxon>Pseudomonadati</taxon>
        <taxon>Pseudomonadota</taxon>
        <taxon>Gammaproteobacteria</taxon>
        <taxon>Chromatiales</taxon>
        <taxon>Chromatiaceae</taxon>
        <taxon>Rheinheimera</taxon>
    </lineage>
</organism>
<proteinExistence type="predicted"/>